<feature type="compositionally biased region" description="Basic and acidic residues" evidence="1">
    <location>
        <begin position="66"/>
        <end position="76"/>
    </location>
</feature>
<name>A0A9P8VDX6_9PEZI</name>
<comment type="caution">
    <text evidence="2">The sequence shown here is derived from an EMBL/GenBank/DDBJ whole genome shotgun (WGS) entry which is preliminary data.</text>
</comment>
<feature type="region of interest" description="Disordered" evidence="1">
    <location>
        <begin position="1"/>
        <end position="130"/>
    </location>
</feature>
<keyword evidence="3" id="KW-1185">Reference proteome</keyword>
<protein>
    <submittedName>
        <fullName evidence="2">Uncharacterized protein</fullName>
    </submittedName>
</protein>
<feature type="compositionally biased region" description="Basic residues" evidence="1">
    <location>
        <begin position="121"/>
        <end position="130"/>
    </location>
</feature>
<feature type="compositionally biased region" description="Basic and acidic residues" evidence="1">
    <location>
        <begin position="239"/>
        <end position="250"/>
    </location>
</feature>
<evidence type="ECO:0000313" key="2">
    <source>
        <dbReference type="EMBL" id="KAH6688276.1"/>
    </source>
</evidence>
<dbReference type="Proteomes" id="UP000770015">
    <property type="component" value="Unassembled WGS sequence"/>
</dbReference>
<gene>
    <name evidence="2" type="ORF">F5X68DRAFT_255134</name>
</gene>
<accession>A0A9P8VDX6</accession>
<evidence type="ECO:0000256" key="1">
    <source>
        <dbReference type="SAM" id="MobiDB-lite"/>
    </source>
</evidence>
<feature type="region of interest" description="Disordered" evidence="1">
    <location>
        <begin position="239"/>
        <end position="289"/>
    </location>
</feature>
<dbReference type="EMBL" id="JAGSXJ010000009">
    <property type="protein sequence ID" value="KAH6688276.1"/>
    <property type="molecule type" value="Genomic_DNA"/>
</dbReference>
<sequence>MTSTRSGACVADAMHSHSIETTLSQELSSTRRPKVPASTKKQQRLPAADNPPTRPAHFNTKPLRTSTRDSTAERQIKSAPAVLEPWQRHCSFREVTKTNDEQGPSRIATPIKSAEPPKPAKTPKKKKAKKSTFLQQALAGTQSLCRTPQKPKAVVKQDNPEACAELLETAQKAEGVARRLRFAPTPKLRHQKRPADNSDRIVQSNLALNPTKFFEELEVSIPGVPQVHLAEYAKLFREAADPSIDTRDTEPAAIISVPDEKKKPLKRKQGKADLSADPSTSERRTRRCR</sequence>
<feature type="compositionally biased region" description="Polar residues" evidence="1">
    <location>
        <begin position="19"/>
        <end position="30"/>
    </location>
</feature>
<feature type="compositionally biased region" description="Basic and acidic residues" evidence="1">
    <location>
        <begin position="91"/>
        <end position="100"/>
    </location>
</feature>
<proteinExistence type="predicted"/>
<evidence type="ECO:0000313" key="3">
    <source>
        <dbReference type="Proteomes" id="UP000770015"/>
    </source>
</evidence>
<dbReference type="AlphaFoldDB" id="A0A9P8VDX6"/>
<organism evidence="2 3">
    <name type="scientific">Plectosphaerella plurivora</name>
    <dbReference type="NCBI Taxonomy" id="936078"/>
    <lineage>
        <taxon>Eukaryota</taxon>
        <taxon>Fungi</taxon>
        <taxon>Dikarya</taxon>
        <taxon>Ascomycota</taxon>
        <taxon>Pezizomycotina</taxon>
        <taxon>Sordariomycetes</taxon>
        <taxon>Hypocreomycetidae</taxon>
        <taxon>Glomerellales</taxon>
        <taxon>Plectosphaerellaceae</taxon>
        <taxon>Plectosphaerella</taxon>
    </lineage>
</organism>
<reference evidence="2" key="1">
    <citation type="journal article" date="2021" name="Nat. Commun.">
        <title>Genetic determinants of endophytism in the Arabidopsis root mycobiome.</title>
        <authorList>
            <person name="Mesny F."/>
            <person name="Miyauchi S."/>
            <person name="Thiergart T."/>
            <person name="Pickel B."/>
            <person name="Atanasova L."/>
            <person name="Karlsson M."/>
            <person name="Huettel B."/>
            <person name="Barry K.W."/>
            <person name="Haridas S."/>
            <person name="Chen C."/>
            <person name="Bauer D."/>
            <person name="Andreopoulos W."/>
            <person name="Pangilinan J."/>
            <person name="LaButti K."/>
            <person name="Riley R."/>
            <person name="Lipzen A."/>
            <person name="Clum A."/>
            <person name="Drula E."/>
            <person name="Henrissat B."/>
            <person name="Kohler A."/>
            <person name="Grigoriev I.V."/>
            <person name="Martin F.M."/>
            <person name="Hacquard S."/>
        </authorList>
    </citation>
    <scope>NUCLEOTIDE SEQUENCE</scope>
    <source>
        <strain evidence="2">MPI-SDFR-AT-0117</strain>
    </source>
</reference>